<evidence type="ECO:0000256" key="15">
    <source>
        <dbReference type="SAM" id="SignalP"/>
    </source>
</evidence>
<evidence type="ECO:0000256" key="5">
    <source>
        <dbReference type="ARBA" id="ARBA00022723"/>
    </source>
</evidence>
<keyword evidence="12" id="KW-0624">Polysaccharide degradation</keyword>
<dbReference type="PANTHER" id="PTHR10357:SF212">
    <property type="entry name" value="ALPHA-AMYLASE"/>
    <property type="match status" value="1"/>
</dbReference>
<evidence type="ECO:0000256" key="7">
    <source>
        <dbReference type="ARBA" id="ARBA00022801"/>
    </source>
</evidence>
<evidence type="ECO:0000256" key="12">
    <source>
        <dbReference type="ARBA" id="ARBA00023326"/>
    </source>
</evidence>
<comment type="cofactor">
    <cofactor evidence="2">
        <name>Ca(2+)</name>
        <dbReference type="ChEBI" id="CHEBI:29108"/>
    </cofactor>
</comment>
<dbReference type="InterPro" id="IPR034836">
    <property type="entry name" value="CBM20_glucoamylase"/>
</dbReference>
<dbReference type="SUPFAM" id="SSF51445">
    <property type="entry name" value="(Trans)glycosidases"/>
    <property type="match status" value="1"/>
</dbReference>
<evidence type="ECO:0000313" key="18">
    <source>
        <dbReference type="Proteomes" id="UP000294847"/>
    </source>
</evidence>
<dbReference type="GO" id="GO:2001070">
    <property type="term" value="F:starch binding"/>
    <property type="evidence" value="ECO:0007669"/>
    <property type="project" value="InterPro"/>
</dbReference>
<dbReference type="SUPFAM" id="SSF51011">
    <property type="entry name" value="Glycosyl hydrolase domain"/>
    <property type="match status" value="1"/>
</dbReference>
<dbReference type="GO" id="GO:0004556">
    <property type="term" value="F:alpha-amylase activity"/>
    <property type="evidence" value="ECO:0007669"/>
    <property type="project" value="UniProtKB-UniRule"/>
</dbReference>
<feature type="signal peptide" evidence="15">
    <location>
        <begin position="1"/>
        <end position="19"/>
    </location>
</feature>
<dbReference type="InterPro" id="IPR013784">
    <property type="entry name" value="Carb-bd-like_fold"/>
</dbReference>
<evidence type="ECO:0000313" key="17">
    <source>
        <dbReference type="EMBL" id="QBZ65490.1"/>
    </source>
</evidence>
<comment type="catalytic activity">
    <reaction evidence="1 14">
        <text>Endohydrolysis of (1-&gt;4)-alpha-D-glucosidic linkages in polysaccharides containing three or more (1-&gt;4)-alpha-linked D-glucose units.</text>
        <dbReference type="EC" id="3.2.1.1"/>
    </reaction>
</comment>
<dbReference type="Pfam" id="PF00128">
    <property type="entry name" value="Alpha-amylase"/>
    <property type="match status" value="1"/>
</dbReference>
<dbReference type="InterPro" id="IPR006047">
    <property type="entry name" value="GH13_cat_dom"/>
</dbReference>
<dbReference type="SMART" id="SM01065">
    <property type="entry name" value="CBM_2"/>
    <property type="match status" value="1"/>
</dbReference>
<comment type="similarity">
    <text evidence="3 13">Belongs to the glycosyl hydrolase 13 family.</text>
</comment>
<dbReference type="InterPro" id="IPR017853">
    <property type="entry name" value="GH"/>
</dbReference>
<dbReference type="PROSITE" id="PS51166">
    <property type="entry name" value="CBM20"/>
    <property type="match status" value="1"/>
</dbReference>
<evidence type="ECO:0000259" key="16">
    <source>
        <dbReference type="PROSITE" id="PS51166"/>
    </source>
</evidence>
<dbReference type="PANTHER" id="PTHR10357">
    <property type="entry name" value="ALPHA-AMYLASE FAMILY MEMBER"/>
    <property type="match status" value="1"/>
</dbReference>
<evidence type="ECO:0000256" key="11">
    <source>
        <dbReference type="ARBA" id="ARBA00023295"/>
    </source>
</evidence>
<keyword evidence="9" id="KW-0325">Glycoprotein</keyword>
<dbReference type="SUPFAM" id="SSF49452">
    <property type="entry name" value="Starch-binding domain-like"/>
    <property type="match status" value="1"/>
</dbReference>
<dbReference type="Gene3D" id="3.20.20.80">
    <property type="entry name" value="Glycosidases"/>
    <property type="match status" value="1"/>
</dbReference>
<evidence type="ECO:0000256" key="10">
    <source>
        <dbReference type="ARBA" id="ARBA00023277"/>
    </source>
</evidence>
<evidence type="ECO:0000256" key="8">
    <source>
        <dbReference type="ARBA" id="ARBA00022837"/>
    </source>
</evidence>
<dbReference type="Gene3D" id="2.60.40.10">
    <property type="entry name" value="Immunoglobulins"/>
    <property type="match status" value="1"/>
</dbReference>
<evidence type="ECO:0000256" key="9">
    <source>
        <dbReference type="ARBA" id="ARBA00023180"/>
    </source>
</evidence>
<evidence type="ECO:0000256" key="3">
    <source>
        <dbReference type="ARBA" id="ARBA00008061"/>
    </source>
</evidence>
<keyword evidence="10 14" id="KW-0119">Carbohydrate metabolism</keyword>
<keyword evidence="5" id="KW-0479">Metal-binding</keyword>
<keyword evidence="11 14" id="KW-0326">Glycosidase</keyword>
<dbReference type="EMBL" id="CP034210">
    <property type="protein sequence ID" value="QBZ65490.1"/>
    <property type="molecule type" value="Genomic_DNA"/>
</dbReference>
<keyword evidence="6 15" id="KW-0732">Signal</keyword>
<dbReference type="CDD" id="cd05811">
    <property type="entry name" value="CBM20_glucoamylase"/>
    <property type="match status" value="1"/>
</dbReference>
<evidence type="ECO:0000256" key="6">
    <source>
        <dbReference type="ARBA" id="ARBA00022729"/>
    </source>
</evidence>
<dbReference type="InterPro" id="IPR006046">
    <property type="entry name" value="Alpha_amylase"/>
</dbReference>
<dbReference type="EC" id="3.2.1.1" evidence="4 14"/>
<dbReference type="GO" id="GO:0000272">
    <property type="term" value="P:polysaccharide catabolic process"/>
    <property type="evidence" value="ECO:0007669"/>
    <property type="project" value="UniProtKB-KW"/>
</dbReference>
<feature type="domain" description="CBM20" evidence="16">
    <location>
        <begin position="495"/>
        <end position="600"/>
    </location>
</feature>
<proteinExistence type="inferred from homology"/>
<sequence>MFFFKVLVAFLLQIVTVYAADTAAWKSRSIYFALTDRVARGSNDTGGASCGNLSKYCGGTFKGLESKLDYIKSLGFDSIWINPVVSNKADGYHGYWAQDLYAINSNYGSAADLKSLVNTAHSKGIYVMVDVVANHMGPGSISDNRPAPLNQNSSYHSQCTIDDSNQTSVENCWVANLPDINTQSSGIRQLLNTWVSWLVKEYSFDGVRIDTVKHVEKSFWPGFVKSIGAYAIGEVFDGNPSFMAGYADLMPGLLNYAVYYPMNRFYQQGNSPQELVNMIDNITASFPDPAALGTFLDNHDNPRWLNQTNDQTLLQNALAFVFLSRGIPILYYGTEQGFVGGDDPANREDLWRSGYKTDTTLHGAVAKLNAARKAAGGLDGNDHTHLYVTNDTYAWSRAGGDLVVLTTNAGRCSHAQHCFNTTRANGRWADVYGSGAYVFSDKTGRACVKLANGQPVVLLALANSTTADGKPPTLPAPITWYNSTSPPGDSANGSNVCPPAVAVSFTVRVATAPGDTIKMVGNTAQLGSWDAAKAPSLSASGYNSTNMAWSITLPMAPGRTVQYKFVKVSRSGGTTWESDPNRFYTPPVSQATADVSNIWR</sequence>
<evidence type="ECO:0000256" key="13">
    <source>
        <dbReference type="RuleBase" id="RU003615"/>
    </source>
</evidence>
<dbReference type="Proteomes" id="UP000294847">
    <property type="component" value="Chromosome 7"/>
</dbReference>
<dbReference type="SMART" id="SM00642">
    <property type="entry name" value="Aamy"/>
    <property type="match status" value="1"/>
</dbReference>
<evidence type="ECO:0000256" key="2">
    <source>
        <dbReference type="ARBA" id="ARBA00001913"/>
    </source>
</evidence>
<dbReference type="FunFam" id="3.20.20.80:FF:000120">
    <property type="entry name" value="Alpha-amylase A"/>
    <property type="match status" value="1"/>
</dbReference>
<dbReference type="InterPro" id="IPR013783">
    <property type="entry name" value="Ig-like_fold"/>
</dbReference>
<gene>
    <name evidence="17" type="ORF">PoMZ_12451</name>
</gene>
<keyword evidence="8" id="KW-0106">Calcium</keyword>
<name>A0A4P7NSX6_PYROR</name>
<dbReference type="AlphaFoldDB" id="A0A4P7NSX6"/>
<reference evidence="17 18" key="1">
    <citation type="journal article" date="2019" name="Mol. Biol. Evol.">
        <title>Blast fungal genomes show frequent chromosomal changes, gene gains and losses, and effector gene turnover.</title>
        <authorList>
            <person name="Gomez Luciano L.B."/>
            <person name="Jason Tsai I."/>
            <person name="Chuma I."/>
            <person name="Tosa Y."/>
            <person name="Chen Y.H."/>
            <person name="Li J.Y."/>
            <person name="Li M.Y."/>
            <person name="Jade Lu M.Y."/>
            <person name="Nakayashiki H."/>
            <person name="Li W.H."/>
        </authorList>
    </citation>
    <scope>NUCLEOTIDE SEQUENCE [LARGE SCALE GENOMIC DNA]</scope>
    <source>
        <strain evidence="17">MZ5-1-6</strain>
    </source>
</reference>
<keyword evidence="7 14" id="KW-0378">Hydrolase</keyword>
<dbReference type="GO" id="GO:0046872">
    <property type="term" value="F:metal ion binding"/>
    <property type="evidence" value="ECO:0007669"/>
    <property type="project" value="UniProtKB-KW"/>
</dbReference>
<dbReference type="InterPro" id="IPR002044">
    <property type="entry name" value="CBM20"/>
</dbReference>
<feature type="chain" id="PRO_5020804976" description="Alpha-amylase" evidence="15">
    <location>
        <begin position="20"/>
        <end position="600"/>
    </location>
</feature>
<dbReference type="CDD" id="cd11319">
    <property type="entry name" value="AmyAc_euk_AmyA"/>
    <property type="match status" value="1"/>
</dbReference>
<accession>A0A4P7NSX6</accession>
<protein>
    <recommendedName>
        <fullName evidence="4 14">Alpha-amylase</fullName>
        <ecNumber evidence="4 14">3.2.1.1</ecNumber>
    </recommendedName>
</protein>
<evidence type="ECO:0000256" key="14">
    <source>
        <dbReference type="RuleBase" id="RU361134"/>
    </source>
</evidence>
<evidence type="ECO:0000256" key="1">
    <source>
        <dbReference type="ARBA" id="ARBA00000548"/>
    </source>
</evidence>
<dbReference type="PRINTS" id="PR00110">
    <property type="entry name" value="ALPHAAMYLASE"/>
</dbReference>
<organism evidence="17 18">
    <name type="scientific">Pyricularia oryzae</name>
    <name type="common">Rice blast fungus</name>
    <name type="synonym">Magnaporthe oryzae</name>
    <dbReference type="NCBI Taxonomy" id="318829"/>
    <lineage>
        <taxon>Eukaryota</taxon>
        <taxon>Fungi</taxon>
        <taxon>Dikarya</taxon>
        <taxon>Ascomycota</taxon>
        <taxon>Pezizomycotina</taxon>
        <taxon>Sordariomycetes</taxon>
        <taxon>Sordariomycetidae</taxon>
        <taxon>Magnaporthales</taxon>
        <taxon>Pyriculariaceae</taxon>
        <taxon>Pyricularia</taxon>
    </lineage>
</organism>
<dbReference type="Pfam" id="PF00686">
    <property type="entry name" value="CBM_20"/>
    <property type="match status" value="1"/>
</dbReference>
<evidence type="ECO:0000256" key="4">
    <source>
        <dbReference type="ARBA" id="ARBA00012595"/>
    </source>
</evidence>